<dbReference type="PATRIC" id="fig|1423811.3.peg.2020"/>
<gene>
    <name evidence="1" type="ORF">FC72_GL001976</name>
</gene>
<evidence type="ECO:0000313" key="1">
    <source>
        <dbReference type="EMBL" id="KRK64735.1"/>
    </source>
</evidence>
<comment type="caution">
    <text evidence="1">The sequence shown here is derived from an EMBL/GenBank/DDBJ whole genome shotgun (WGS) entry which is preliminary data.</text>
</comment>
<organism evidence="1 2">
    <name type="scientific">Companilactobacillus tucceti DSM 20183</name>
    <dbReference type="NCBI Taxonomy" id="1423811"/>
    <lineage>
        <taxon>Bacteria</taxon>
        <taxon>Bacillati</taxon>
        <taxon>Bacillota</taxon>
        <taxon>Bacilli</taxon>
        <taxon>Lactobacillales</taxon>
        <taxon>Lactobacillaceae</taxon>
        <taxon>Companilactobacillus</taxon>
    </lineage>
</organism>
<protein>
    <submittedName>
        <fullName evidence="1">Uncharacterized protein</fullName>
    </submittedName>
</protein>
<accession>A0A0R1J0R8</accession>
<dbReference type="AlphaFoldDB" id="A0A0R1J0R8"/>
<dbReference type="EMBL" id="AZDG01000008">
    <property type="protein sequence ID" value="KRK64735.1"/>
    <property type="molecule type" value="Genomic_DNA"/>
</dbReference>
<reference evidence="1 2" key="1">
    <citation type="journal article" date="2015" name="Genome Announc.">
        <title>Expanding the biotechnology potential of lactobacilli through comparative genomics of 213 strains and associated genera.</title>
        <authorList>
            <person name="Sun Z."/>
            <person name="Harris H.M."/>
            <person name="McCann A."/>
            <person name="Guo C."/>
            <person name="Argimon S."/>
            <person name="Zhang W."/>
            <person name="Yang X."/>
            <person name="Jeffery I.B."/>
            <person name="Cooney J.C."/>
            <person name="Kagawa T.F."/>
            <person name="Liu W."/>
            <person name="Song Y."/>
            <person name="Salvetti E."/>
            <person name="Wrobel A."/>
            <person name="Rasinkangas P."/>
            <person name="Parkhill J."/>
            <person name="Rea M.C."/>
            <person name="O'Sullivan O."/>
            <person name="Ritari J."/>
            <person name="Douillard F.P."/>
            <person name="Paul Ross R."/>
            <person name="Yang R."/>
            <person name="Briner A.E."/>
            <person name="Felis G.E."/>
            <person name="de Vos W.M."/>
            <person name="Barrangou R."/>
            <person name="Klaenhammer T.R."/>
            <person name="Caufield P.W."/>
            <person name="Cui Y."/>
            <person name="Zhang H."/>
            <person name="O'Toole P.W."/>
        </authorList>
    </citation>
    <scope>NUCLEOTIDE SEQUENCE [LARGE SCALE GENOMIC DNA]</scope>
    <source>
        <strain evidence="1 2">DSM 20183</strain>
    </source>
</reference>
<keyword evidence="2" id="KW-1185">Reference proteome</keyword>
<sequence>MFFGKDGNFVQDIISSKGFAGRFTEKGTYTIDKSGDITMNIDSVTEERFNSDSDLQDGIAPISIAQRQGNTLNAAEDHPIKIENKKTYLLGTVNKVKLYSTDKKTVKYNKHYQSEKRKYDDVYNKFSDHGFTSNGMDTPMNAIAFKNSKFIWRYGYQDAKSTSKDSAVMAVFQGTYSYNSNNKIMTLKVVNQSNSYYGDLMKLGGFEYQKSGSPLAGNTIKLRYRNNTLALIGNAFDSWDMEDNYPNDATQSQPKYDDYISSYSVAAFDSQMHKGSSTDNGSGGSVKDVFPTKEDFADWVTDYYQSQDDEYYENFHVLESGDGATLPVTDDNGNKKALPMVYRLYYSIAEEGNEMSDTGKNIGISSDGKLYNGHDIVFDPDLTQAYQDYANN</sequence>
<name>A0A0R1J0R8_9LACO</name>
<proteinExistence type="predicted"/>
<evidence type="ECO:0000313" key="2">
    <source>
        <dbReference type="Proteomes" id="UP000050929"/>
    </source>
</evidence>
<dbReference type="Proteomes" id="UP000050929">
    <property type="component" value="Unassembled WGS sequence"/>
</dbReference>